<evidence type="ECO:0000313" key="6">
    <source>
        <dbReference type="Proteomes" id="UP000694557"/>
    </source>
</evidence>
<dbReference type="GO" id="GO:0030246">
    <property type="term" value="F:carbohydrate binding"/>
    <property type="evidence" value="ECO:0007669"/>
    <property type="project" value="UniProtKB-UniRule"/>
</dbReference>
<comment type="function">
    <text evidence="1">Does not bind lactose, and may not bind carbohydrates.</text>
</comment>
<dbReference type="SMART" id="SM00908">
    <property type="entry name" value="Gal-bind_lectin"/>
    <property type="match status" value="1"/>
</dbReference>
<name>A0A8C7K3R4_ONCKI</name>
<dbReference type="AlphaFoldDB" id="A0A8C7K3R4"/>
<proteinExistence type="predicted"/>
<sequence length="164" mass="18516">WFHTNLGYETNLIEINAVQSPLTKRLFPFSGHITGGMRPGKKIIVMGIVNPEPDSFDISLACGCGTVDEAPPTDVALELCAKFEDLQFLRKACVSGTWGDAEKLIPYFPFIEDQPFRIEIHCELLRFRVFVDGHQLFDFYHRVQSLLDIDTLRINGSLTITKLG</sequence>
<dbReference type="CDD" id="cd00070">
    <property type="entry name" value="GLECT"/>
    <property type="match status" value="1"/>
</dbReference>
<evidence type="ECO:0000256" key="1">
    <source>
        <dbReference type="ARBA" id="ARBA00003397"/>
    </source>
</evidence>
<dbReference type="InterPro" id="IPR001079">
    <property type="entry name" value="Galectin_CRD"/>
</dbReference>
<dbReference type="Gene3D" id="2.60.120.200">
    <property type="match status" value="1"/>
</dbReference>
<dbReference type="SUPFAM" id="SSF49899">
    <property type="entry name" value="Concanavalin A-like lectins/glucanases"/>
    <property type="match status" value="1"/>
</dbReference>
<evidence type="ECO:0000256" key="2">
    <source>
        <dbReference type="ARBA" id="ARBA00022734"/>
    </source>
</evidence>
<feature type="domain" description="Galectin" evidence="4">
    <location>
        <begin position="29"/>
        <end position="164"/>
    </location>
</feature>
<dbReference type="InterPro" id="IPR044156">
    <property type="entry name" value="Galectin-like"/>
</dbReference>
<dbReference type="PROSITE" id="PS51304">
    <property type="entry name" value="GALECTIN"/>
    <property type="match status" value="1"/>
</dbReference>
<gene>
    <name evidence="5" type="primary">LGALSL</name>
</gene>
<reference evidence="5" key="1">
    <citation type="submission" date="2025-08" db="UniProtKB">
        <authorList>
            <consortium name="Ensembl"/>
        </authorList>
    </citation>
    <scope>IDENTIFICATION</scope>
</reference>
<dbReference type="Proteomes" id="UP000694557">
    <property type="component" value="Unassembled WGS sequence"/>
</dbReference>
<evidence type="ECO:0000259" key="4">
    <source>
        <dbReference type="PROSITE" id="PS51304"/>
    </source>
</evidence>
<dbReference type="InterPro" id="IPR013320">
    <property type="entry name" value="ConA-like_dom_sf"/>
</dbReference>
<protein>
    <recommendedName>
        <fullName evidence="3">Galectin</fullName>
    </recommendedName>
</protein>
<dbReference type="Ensembl" id="ENSOKIT00005103875.1">
    <property type="protein sequence ID" value="ENSOKIP00005097023.1"/>
    <property type="gene ID" value="ENSOKIG00005042539.1"/>
</dbReference>
<reference evidence="5" key="2">
    <citation type="submission" date="2025-09" db="UniProtKB">
        <authorList>
            <consortium name="Ensembl"/>
        </authorList>
    </citation>
    <scope>IDENTIFICATION</scope>
</reference>
<keyword evidence="6" id="KW-1185">Reference proteome</keyword>
<evidence type="ECO:0000256" key="3">
    <source>
        <dbReference type="RuleBase" id="RU102079"/>
    </source>
</evidence>
<dbReference type="GeneTree" id="ENSGT00940000155337"/>
<dbReference type="Pfam" id="PF00337">
    <property type="entry name" value="Gal-bind_lectin"/>
    <property type="match status" value="1"/>
</dbReference>
<keyword evidence="2 3" id="KW-0430">Lectin</keyword>
<dbReference type="PANTHER" id="PTHR11346">
    <property type="entry name" value="GALECTIN"/>
    <property type="match status" value="1"/>
</dbReference>
<dbReference type="FunFam" id="2.60.120.200:FF:000046">
    <property type="entry name" value="Galectin"/>
    <property type="match status" value="1"/>
</dbReference>
<dbReference type="SMART" id="SM00276">
    <property type="entry name" value="GLECT"/>
    <property type="match status" value="1"/>
</dbReference>
<evidence type="ECO:0000313" key="5">
    <source>
        <dbReference type="Ensembl" id="ENSOKIP00005097023.1"/>
    </source>
</evidence>
<dbReference type="PANTHER" id="PTHR11346:SF98">
    <property type="entry name" value="GALECTIN-RELATED PROTEIN"/>
    <property type="match status" value="1"/>
</dbReference>
<organism evidence="5 6">
    <name type="scientific">Oncorhynchus kisutch</name>
    <name type="common">Coho salmon</name>
    <name type="synonym">Salmo kisutch</name>
    <dbReference type="NCBI Taxonomy" id="8019"/>
    <lineage>
        <taxon>Eukaryota</taxon>
        <taxon>Metazoa</taxon>
        <taxon>Chordata</taxon>
        <taxon>Craniata</taxon>
        <taxon>Vertebrata</taxon>
        <taxon>Euteleostomi</taxon>
        <taxon>Actinopterygii</taxon>
        <taxon>Neopterygii</taxon>
        <taxon>Teleostei</taxon>
        <taxon>Protacanthopterygii</taxon>
        <taxon>Salmoniformes</taxon>
        <taxon>Salmonidae</taxon>
        <taxon>Salmoninae</taxon>
        <taxon>Oncorhynchus</taxon>
    </lineage>
</organism>
<accession>A0A8C7K3R4</accession>